<dbReference type="NCBIfam" id="TIGR00172">
    <property type="entry name" value="maf"/>
    <property type="match status" value="1"/>
</dbReference>
<evidence type="ECO:0000256" key="4">
    <source>
        <dbReference type="HAMAP-Rule" id="MF_00528"/>
    </source>
</evidence>
<dbReference type="InterPro" id="IPR029001">
    <property type="entry name" value="ITPase-like_fam"/>
</dbReference>
<evidence type="ECO:0000313" key="6">
    <source>
        <dbReference type="Proteomes" id="UP000267342"/>
    </source>
</evidence>
<dbReference type="EMBL" id="AP018933">
    <property type="protein sequence ID" value="BBG30880.1"/>
    <property type="molecule type" value="Genomic_DNA"/>
</dbReference>
<sequence length="194" mass="20614">MIPSLPLFLASGSPQRLQLLEQLGMQVAAQHAPDVDERYLPDESLMDYVCRVTRLKAEAGVRHFAHGCIVAADTAMLCDGRVLGKPRDADDAIATLMRLSGRTHEVITAVCVAGPAGLLDVSVTTAVSFREISYAEAKAYWLTGEPRGKAGSYALQGRGGQFVTRLSGSPSAVIGLPLAETALLLRQQGLDPLA</sequence>
<dbReference type="GO" id="GO:0009117">
    <property type="term" value="P:nucleotide metabolic process"/>
    <property type="evidence" value="ECO:0007669"/>
    <property type="project" value="UniProtKB-KW"/>
</dbReference>
<dbReference type="CDD" id="cd00555">
    <property type="entry name" value="Maf"/>
    <property type="match status" value="1"/>
</dbReference>
<keyword evidence="2 4" id="KW-0378">Hydrolase</keyword>
<feature type="active site" description="Proton acceptor" evidence="4">
    <location>
        <position position="73"/>
    </location>
</feature>
<evidence type="ECO:0000313" key="5">
    <source>
        <dbReference type="EMBL" id="BBG30880.1"/>
    </source>
</evidence>
<organism evidence="5 6">
    <name type="scientific">Zymobacter palmae</name>
    <dbReference type="NCBI Taxonomy" id="33074"/>
    <lineage>
        <taxon>Bacteria</taxon>
        <taxon>Pseudomonadati</taxon>
        <taxon>Pseudomonadota</taxon>
        <taxon>Gammaproteobacteria</taxon>
        <taxon>Oceanospirillales</taxon>
        <taxon>Halomonadaceae</taxon>
        <taxon>Zymobacter group</taxon>
        <taxon>Zymobacter</taxon>
    </lineage>
</organism>
<dbReference type="AlphaFoldDB" id="A0A348HGX8"/>
<dbReference type="PIRSF" id="PIRSF006305">
    <property type="entry name" value="Maf"/>
    <property type="match status" value="1"/>
</dbReference>
<dbReference type="RefSeq" id="WP_038279152.1">
    <property type="nucleotide sequence ID" value="NZ_AP018933.1"/>
</dbReference>
<comment type="cofactor">
    <cofactor evidence="1 4">
        <name>a divalent metal cation</name>
        <dbReference type="ChEBI" id="CHEBI:60240"/>
    </cofactor>
</comment>
<gene>
    <name evidence="5" type="ORF">ZBT109_2143</name>
</gene>
<comment type="subcellular location">
    <subcellularLocation>
        <location evidence="4">Cytoplasm</location>
    </subcellularLocation>
</comment>
<dbReference type="Pfam" id="PF02545">
    <property type="entry name" value="Maf"/>
    <property type="match status" value="1"/>
</dbReference>
<dbReference type="PANTHER" id="PTHR43213">
    <property type="entry name" value="BIFUNCTIONAL DTTP/UTP PYROPHOSPHATASE/METHYLTRANSFERASE PROTEIN-RELATED"/>
    <property type="match status" value="1"/>
</dbReference>
<comment type="function">
    <text evidence="4">Nucleoside triphosphate pyrophosphatase. May have a dual role in cell division arrest and in preventing the incorporation of modified nucleotides into cellular nucleic acids.</text>
</comment>
<evidence type="ECO:0000256" key="2">
    <source>
        <dbReference type="ARBA" id="ARBA00022801"/>
    </source>
</evidence>
<name>A0A348HGX8_9GAMM</name>
<dbReference type="PANTHER" id="PTHR43213:SF5">
    <property type="entry name" value="BIFUNCTIONAL DTTP_UTP PYROPHOSPHATASE_METHYLTRANSFERASE PROTEIN-RELATED"/>
    <property type="match status" value="1"/>
</dbReference>
<evidence type="ECO:0000256" key="3">
    <source>
        <dbReference type="ARBA" id="ARBA00023080"/>
    </source>
</evidence>
<comment type="similarity">
    <text evidence="4">Belongs to the Maf family.</text>
</comment>
<dbReference type="SUPFAM" id="SSF52972">
    <property type="entry name" value="ITPase-like"/>
    <property type="match status" value="1"/>
</dbReference>
<comment type="catalytic activity">
    <reaction evidence="4">
        <text>a 2'-deoxyribonucleoside 5'-triphosphate + H2O = a 2'-deoxyribonucleoside 5'-phosphate + diphosphate + H(+)</text>
        <dbReference type="Rhea" id="RHEA:44644"/>
        <dbReference type="ChEBI" id="CHEBI:15377"/>
        <dbReference type="ChEBI" id="CHEBI:15378"/>
        <dbReference type="ChEBI" id="CHEBI:33019"/>
        <dbReference type="ChEBI" id="CHEBI:61560"/>
        <dbReference type="ChEBI" id="CHEBI:65317"/>
        <dbReference type="EC" id="3.6.1.9"/>
    </reaction>
</comment>
<dbReference type="KEGG" id="zpl:ZBT109_2143"/>
<dbReference type="GO" id="GO:0047429">
    <property type="term" value="F:nucleoside triphosphate diphosphatase activity"/>
    <property type="evidence" value="ECO:0007669"/>
    <property type="project" value="UniProtKB-EC"/>
</dbReference>
<evidence type="ECO:0000256" key="1">
    <source>
        <dbReference type="ARBA" id="ARBA00001968"/>
    </source>
</evidence>
<dbReference type="EC" id="3.6.1.9" evidence="4"/>
<dbReference type="HAMAP" id="MF_00528">
    <property type="entry name" value="Maf"/>
    <property type="match status" value="1"/>
</dbReference>
<dbReference type="OrthoDB" id="9807767at2"/>
<keyword evidence="3 4" id="KW-0546">Nucleotide metabolism</keyword>
<comment type="caution">
    <text evidence="4">Lacks conserved residue(s) required for the propagation of feature annotation.</text>
</comment>
<comment type="catalytic activity">
    <reaction evidence="4">
        <text>a ribonucleoside 5'-triphosphate + H2O = a ribonucleoside 5'-phosphate + diphosphate + H(+)</text>
        <dbReference type="Rhea" id="RHEA:23996"/>
        <dbReference type="ChEBI" id="CHEBI:15377"/>
        <dbReference type="ChEBI" id="CHEBI:15378"/>
        <dbReference type="ChEBI" id="CHEBI:33019"/>
        <dbReference type="ChEBI" id="CHEBI:58043"/>
        <dbReference type="ChEBI" id="CHEBI:61557"/>
        <dbReference type="EC" id="3.6.1.9"/>
    </reaction>
</comment>
<dbReference type="InterPro" id="IPR003697">
    <property type="entry name" value="Maf-like"/>
</dbReference>
<dbReference type="Gene3D" id="3.90.950.10">
    <property type="match status" value="1"/>
</dbReference>
<keyword evidence="4" id="KW-0963">Cytoplasm</keyword>
<dbReference type="STRING" id="1123510.GCA_000620025_00752"/>
<dbReference type="GO" id="GO:0005737">
    <property type="term" value="C:cytoplasm"/>
    <property type="evidence" value="ECO:0007669"/>
    <property type="project" value="UniProtKB-SubCell"/>
</dbReference>
<proteinExistence type="inferred from homology"/>
<reference evidence="5 6" key="1">
    <citation type="submission" date="2018-09" db="EMBL/GenBank/DDBJ databases">
        <title>Zymobacter palmae IAM14233 (=T109) whole genome analysis.</title>
        <authorList>
            <person name="Yanase H."/>
        </authorList>
    </citation>
    <scope>NUCLEOTIDE SEQUENCE [LARGE SCALE GENOMIC DNA]</scope>
    <source>
        <strain evidence="5 6">IAM14233</strain>
    </source>
</reference>
<keyword evidence="6" id="KW-1185">Reference proteome</keyword>
<dbReference type="Proteomes" id="UP000267342">
    <property type="component" value="Chromosome"/>
</dbReference>
<protein>
    <recommendedName>
        <fullName evidence="4">Nucleoside triphosphate pyrophosphatase</fullName>
        <ecNumber evidence="4">3.6.1.9</ecNumber>
    </recommendedName>
    <alternativeName>
        <fullName evidence="4">Nucleotide pyrophosphatase</fullName>
        <shortName evidence="4">Nucleotide PPase</shortName>
    </alternativeName>
</protein>
<accession>A0A348HGX8</accession>